<protein>
    <submittedName>
        <fullName evidence="2">Uncharacterized protein</fullName>
    </submittedName>
</protein>
<accession>A0A1L8CQR1</accession>
<evidence type="ECO:0000256" key="1">
    <source>
        <dbReference type="SAM" id="SignalP"/>
    </source>
</evidence>
<gene>
    <name evidence="2" type="ORF">MMIC_P2194</name>
</gene>
<comment type="caution">
    <text evidence="2">The sequence shown here is derived from an EMBL/GenBank/DDBJ whole genome shotgun (WGS) entry which is preliminary data.</text>
</comment>
<feature type="chain" id="PRO_5012679457" evidence="1">
    <location>
        <begin position="21"/>
        <end position="428"/>
    </location>
</feature>
<dbReference type="STRING" id="1921010.MMIC_P2194"/>
<dbReference type="Proteomes" id="UP000231632">
    <property type="component" value="Unassembled WGS sequence"/>
</dbReference>
<name>A0A1L8CQR1_9PROT</name>
<feature type="signal peptide" evidence="1">
    <location>
        <begin position="1"/>
        <end position="20"/>
    </location>
</feature>
<proteinExistence type="predicted"/>
<reference evidence="2 3" key="1">
    <citation type="journal article" date="2017" name="Arch. Microbiol.">
        <title>Mariprofundus micogutta sp. nov., a novel iron-oxidizing zetaproteobacterium isolated from a deep-sea hydrothermal field at the Bayonnaise knoll of the Izu-Ogasawara arc, and a description of Mariprofundales ord. nov. and Zetaproteobacteria classis nov.</title>
        <authorList>
            <person name="Makita H."/>
            <person name="Tanaka E."/>
            <person name="Mitsunobu S."/>
            <person name="Miyazaki M."/>
            <person name="Nunoura T."/>
            <person name="Uematsu K."/>
            <person name="Takaki Y."/>
            <person name="Nishi S."/>
            <person name="Shimamura S."/>
            <person name="Takai K."/>
        </authorList>
    </citation>
    <scope>NUCLEOTIDE SEQUENCE [LARGE SCALE GENOMIC DNA]</scope>
    <source>
        <strain evidence="2 3">ET2</strain>
    </source>
</reference>
<keyword evidence="3" id="KW-1185">Reference proteome</keyword>
<keyword evidence="1" id="KW-0732">Signal</keyword>
<dbReference type="InterPro" id="IPR010727">
    <property type="entry name" value="DUF1302"/>
</dbReference>
<dbReference type="Pfam" id="PF06980">
    <property type="entry name" value="DUF1302"/>
    <property type="match status" value="1"/>
</dbReference>
<dbReference type="EMBL" id="BDFD01000023">
    <property type="protein sequence ID" value="GAV21214.1"/>
    <property type="molecule type" value="Genomic_DNA"/>
</dbReference>
<sequence length="428" mass="48130">MRRIVLIVAAALAFSSSAFAAEWTMHGSLKNETAYFVSGEKRLDKLQTRLDLKPEAILSDRWEFRGRLLAWYDAAMDVEQTNATDLTTGIKKHYRTYLQSKEAYLLYGGDAFDFRIGQQQIVWGKTDGLRMLDIVNPLDMREFMLDDFLDSRIGLWSARLNWYADIGGSEHEFEFIVIPDARPGEFAPAGSRWAFALPATPAGIALAVQPGDEPGWRLSDVEAGLAWRSNLSGWDLSLNWFYGWKDSPNMQKSLTPGLLTLTPVYQRMNTVGGSFSNAFGALVLRGEVAVNIGEGINRTGVTPATSIGRETTVNAAFGLDYNKNNWRISPQFFVRYLPGWDKNVVEDQASGFVSLMVSTDYMNEKLKPEIIGLYDWADGSWMLRPKVSYEFSDQITARLGGDVFGGVNGFFGQFDKNDRIYSEIEYTF</sequence>
<dbReference type="AlphaFoldDB" id="A0A1L8CQR1"/>
<evidence type="ECO:0000313" key="2">
    <source>
        <dbReference type="EMBL" id="GAV21214.1"/>
    </source>
</evidence>
<dbReference type="RefSeq" id="WP_072660515.1">
    <property type="nucleotide sequence ID" value="NZ_BDFD01000023.1"/>
</dbReference>
<evidence type="ECO:0000313" key="3">
    <source>
        <dbReference type="Proteomes" id="UP000231632"/>
    </source>
</evidence>
<organism evidence="2 3">
    <name type="scientific">Mariprofundus micogutta</name>
    <dbReference type="NCBI Taxonomy" id="1921010"/>
    <lineage>
        <taxon>Bacteria</taxon>
        <taxon>Pseudomonadati</taxon>
        <taxon>Pseudomonadota</taxon>
        <taxon>Candidatius Mariprofundia</taxon>
        <taxon>Mariprofundales</taxon>
        <taxon>Mariprofundaceae</taxon>
        <taxon>Mariprofundus</taxon>
    </lineage>
</organism>